<sequence>MLTIIKNAEVYSPHYLGKKDLVIGGGKILYISNSFTSSSPLDVEILDIEGDYLVPGFIDSHVHIIGGGGEGGYSTRTPEIMLSSVIKAGITTLVGVLGTDNATRTMTNLIAKAKALRDEGVSCYAYTGSYHLPLKTLTNRIIDDIVFINEIIGVGEIAISDHRGSQPTLEELIRITSDARVGGILSKKAGIVNVHVGRGKKLIQPLIEVVNNSDLPITQFLPTHMNKNQESIKACVEFIKLGGRIDFTTSSSTTLDENDISKPSKALKKLLDEGVNIDNISFSSDGQGSMPHFDEKGNYVGLTVADVSTLYQEVKDSIINEQIPIEIALKVVTSNPATFLKLESKGRIEEECDADLVILDKKTLDIKSVIARGKMMMKNGKIITKGTFE</sequence>
<dbReference type="EC" id="3.4.19.-" evidence="1"/>
<feature type="binding site" evidence="3">
    <location>
        <position position="63"/>
    </location>
    <ligand>
        <name>Zn(2+)</name>
        <dbReference type="ChEBI" id="CHEBI:29105"/>
        <label>1</label>
        <note>catalytic</note>
    </ligand>
</feature>
<dbReference type="HOGENOM" id="CLU_058216_0_0_0"/>
<gene>
    <name evidence="5" type="ORF">DTL3_0110</name>
</gene>
<feature type="domain" description="Amidohydrolase-related" evidence="4">
    <location>
        <begin position="52"/>
        <end position="375"/>
    </location>
</feature>
<keyword evidence="1 3" id="KW-0479">Metal-binding</keyword>
<comment type="function">
    <text evidence="1">Catalyzes the hydrolytic cleavage of a subset of L-isoaspartyl (L-beta-aspartyl) dipeptides. Used to degrade proteins damaged by L-isoaspartyl residues formation.</text>
</comment>
<reference evidence="6" key="1">
    <citation type="submission" date="2014-11" db="EMBL/GenBank/DDBJ databases">
        <authorList>
            <person name="Wibberg D."/>
        </authorList>
    </citation>
    <scope>NUCLEOTIDE SEQUENCE [LARGE SCALE GENOMIC DNA]</scope>
    <source>
        <strain evidence="6">L3</strain>
    </source>
</reference>
<dbReference type="Proteomes" id="UP000032809">
    <property type="component" value="Chromosome I"/>
</dbReference>
<keyword evidence="1 3" id="KW-0862">Zinc</keyword>
<dbReference type="AlphaFoldDB" id="A0A0C7P088"/>
<dbReference type="GO" id="GO:0008237">
    <property type="term" value="F:metallopeptidase activity"/>
    <property type="evidence" value="ECO:0007669"/>
    <property type="project" value="UniProtKB-KW"/>
</dbReference>
<keyword evidence="1" id="KW-0645">Protease</keyword>
<dbReference type="STRING" id="1006576.DTL3_0110"/>
<keyword evidence="6" id="KW-1185">Reference proteome</keyword>
<dbReference type="GO" id="GO:0008798">
    <property type="term" value="F:beta-aspartyl-peptidase activity"/>
    <property type="evidence" value="ECO:0007669"/>
    <property type="project" value="InterPro"/>
</dbReference>
<feature type="binding site" evidence="3">
    <location>
        <position position="195"/>
    </location>
    <ligand>
        <name>Zn(2+)</name>
        <dbReference type="ChEBI" id="CHEBI:29105"/>
        <label>2</label>
        <note>catalytic</note>
    </ligand>
</feature>
<evidence type="ECO:0000256" key="1">
    <source>
        <dbReference type="PIRNR" id="PIRNR001238"/>
    </source>
</evidence>
<dbReference type="Pfam" id="PF01979">
    <property type="entry name" value="Amidohydro_1"/>
    <property type="match status" value="1"/>
</dbReference>
<organism evidence="5 6">
    <name type="scientific">Defluviitoga tunisiensis</name>
    <dbReference type="NCBI Taxonomy" id="1006576"/>
    <lineage>
        <taxon>Bacteria</taxon>
        <taxon>Thermotogati</taxon>
        <taxon>Thermotogota</taxon>
        <taxon>Thermotogae</taxon>
        <taxon>Petrotogales</taxon>
        <taxon>Petrotogaceae</taxon>
        <taxon>Defluviitoga</taxon>
    </lineage>
</organism>
<comment type="cofactor">
    <cofactor evidence="1 3">
        <name>Zn(2+)</name>
        <dbReference type="ChEBI" id="CHEBI:29105"/>
    </cofactor>
    <text evidence="1 3">Binds 2 Zn(2+) ions per subunit.</text>
</comment>
<evidence type="ECO:0000313" key="6">
    <source>
        <dbReference type="Proteomes" id="UP000032809"/>
    </source>
</evidence>
<comment type="subcellular location">
    <subcellularLocation>
        <location evidence="1">Cytoplasm</location>
    </subcellularLocation>
</comment>
<dbReference type="InterPro" id="IPR050378">
    <property type="entry name" value="Metallo-dep_Hydrolases_sf"/>
</dbReference>
<dbReference type="EMBL" id="LN824141">
    <property type="protein sequence ID" value="CEP77444.1"/>
    <property type="molecule type" value="Genomic_DNA"/>
</dbReference>
<dbReference type="InterPro" id="IPR010229">
    <property type="entry name" value="Pept_M38_dipep"/>
</dbReference>
<proteinExistence type="inferred from homology"/>
<keyword evidence="1" id="KW-0378">Hydrolase</keyword>
<dbReference type="GO" id="GO:0006508">
    <property type="term" value="P:proteolysis"/>
    <property type="evidence" value="ECO:0007669"/>
    <property type="project" value="UniProtKB-KW"/>
</dbReference>
<feature type="binding site" evidence="3">
    <location>
        <position position="285"/>
    </location>
    <ligand>
        <name>Zn(2+)</name>
        <dbReference type="ChEBI" id="CHEBI:29105"/>
        <label>1</label>
        <note>catalytic</note>
    </ligand>
</feature>
<dbReference type="RefSeq" id="WP_045087063.1">
    <property type="nucleotide sequence ID" value="NZ_LN824141.1"/>
</dbReference>
<accession>A0A0C7P088</accession>
<dbReference type="Gene3D" id="3.20.20.140">
    <property type="entry name" value="Metal-dependent hydrolases"/>
    <property type="match status" value="1"/>
</dbReference>
<protein>
    <recommendedName>
        <fullName evidence="1">Isoaspartyl dipeptidase</fullName>
        <ecNumber evidence="1">3.4.19.-</ecNumber>
    </recommendedName>
</protein>
<dbReference type="SUPFAM" id="SSF51338">
    <property type="entry name" value="Composite domain of metallo-dependent hydrolases"/>
    <property type="match status" value="1"/>
</dbReference>
<dbReference type="PIRSF" id="PIRSF001238">
    <property type="entry name" value="IadA"/>
    <property type="match status" value="1"/>
</dbReference>
<dbReference type="NCBIfam" id="TIGR01975">
    <property type="entry name" value="isoAsp_dipep"/>
    <property type="match status" value="1"/>
</dbReference>
<keyword evidence="1" id="KW-0482">Metalloprotease</keyword>
<feature type="binding site" evidence="3">
    <location>
        <position position="224"/>
    </location>
    <ligand>
        <name>Zn(2+)</name>
        <dbReference type="ChEBI" id="CHEBI:29105"/>
        <label>2</label>
        <note>catalytic</note>
    </ligand>
</feature>
<name>A0A0C7P088_DEFTU</name>
<evidence type="ECO:0000256" key="3">
    <source>
        <dbReference type="PIRSR" id="PIRSR001238-3"/>
    </source>
</evidence>
<dbReference type="GO" id="GO:0046872">
    <property type="term" value="F:metal ion binding"/>
    <property type="evidence" value="ECO:0007669"/>
    <property type="project" value="UniProtKB-KW"/>
</dbReference>
<feature type="active site" description="Proton acceptor" evidence="2">
    <location>
        <position position="285"/>
    </location>
</feature>
<evidence type="ECO:0000256" key="2">
    <source>
        <dbReference type="PIRSR" id="PIRSR001238-1"/>
    </source>
</evidence>
<feature type="binding site" evidence="3">
    <location>
        <position position="61"/>
    </location>
    <ligand>
        <name>Zn(2+)</name>
        <dbReference type="ChEBI" id="CHEBI:29105"/>
        <label>1</label>
        <note>catalytic</note>
    </ligand>
</feature>
<dbReference type="InterPro" id="IPR006680">
    <property type="entry name" value="Amidohydro-rel"/>
</dbReference>
<evidence type="ECO:0000259" key="4">
    <source>
        <dbReference type="Pfam" id="PF01979"/>
    </source>
</evidence>
<dbReference type="GO" id="GO:0016810">
    <property type="term" value="F:hydrolase activity, acting on carbon-nitrogen (but not peptide) bonds"/>
    <property type="evidence" value="ECO:0007669"/>
    <property type="project" value="InterPro"/>
</dbReference>
<dbReference type="PANTHER" id="PTHR11647">
    <property type="entry name" value="HYDRANTOINASE/DIHYDROPYRIMIDINASE FAMILY MEMBER"/>
    <property type="match status" value="1"/>
</dbReference>
<dbReference type="InterPro" id="IPR032466">
    <property type="entry name" value="Metal_Hydrolase"/>
</dbReference>
<dbReference type="SUPFAM" id="SSF51556">
    <property type="entry name" value="Metallo-dependent hydrolases"/>
    <property type="match status" value="1"/>
</dbReference>
<evidence type="ECO:0000313" key="5">
    <source>
        <dbReference type="EMBL" id="CEP77444.1"/>
    </source>
</evidence>
<dbReference type="Gene3D" id="2.30.40.10">
    <property type="entry name" value="Urease, subunit C, domain 1"/>
    <property type="match status" value="1"/>
</dbReference>
<comment type="similarity">
    <text evidence="1">Belongs to the peptidase M38 family.</text>
</comment>
<dbReference type="PATRIC" id="fig|1006576.9.peg.108"/>
<comment type="PTM">
    <text evidence="1">Carboxylation allows a single lysine to coordinate two zinc ions.</text>
</comment>
<dbReference type="KEGG" id="dtn:DTL3_0110"/>
<dbReference type="GO" id="GO:0005737">
    <property type="term" value="C:cytoplasm"/>
    <property type="evidence" value="ECO:0007669"/>
    <property type="project" value="UniProtKB-SubCell"/>
</dbReference>
<dbReference type="OrthoDB" id="9775607at2"/>
<dbReference type="PANTHER" id="PTHR11647:SF1">
    <property type="entry name" value="COLLAPSIN RESPONSE MEDIATOR PROTEIN"/>
    <property type="match status" value="1"/>
</dbReference>
<dbReference type="InterPro" id="IPR011059">
    <property type="entry name" value="Metal-dep_hydrolase_composite"/>
</dbReference>